<proteinExistence type="inferred from homology"/>
<sequence length="549" mass="63741">MERFWWKEAVIYQIYWRSFQDSNGDGVGDLKGILSRLDYLEKLGVTVIWLNPCYPSPQVDNGYDISDYCGIAPEFGTMEEFDTLLSELHARGMKLVMDLVVNHTSDQHPWFVQSRSSKDNPYRDYYIWRKGKDGAPPNNWGSHFTPSAWEYDEATDEYYLHLFAKEQPDLNWENPKVRREVHKIMRFWLDKGIDGFRMDVINLVKKPEGLPDSKLPPSTKEGFSFDNELYANNPGLVEFFREMKEEVLSRYDVMTVGETARVTPEYALQYVGEPERLLSMVFHFQIVDLRDNFTWGKFKALQRKWTNALWGKGWASQFLQNHDQPRCVSVYGDDGKYREKSAKMLATLLHTLPGTPYVYQGEELGMCNTPFTDISQYNDINAKFDYDEMLAKGKSPEQALAVLNRYSRDHSRTPMQWDESANAGFTTGKPWLMVNPKYTEINAARQMQDENSVWNYYRALLALRKEHPVMVYGEWTEYEPEREDVYVYTRTLDDERWLVAVNLTGTPTQVTLPGAVNGTLKRVLGNEADLSLKDGVLTLRPWEAVIAAF</sequence>
<keyword evidence="2" id="KW-0378">Hydrolase</keyword>
<comment type="caution">
    <text evidence="5">The sequence shown here is derived from an EMBL/GenBank/DDBJ whole genome shotgun (WGS) entry which is preliminary data.</text>
</comment>
<dbReference type="SMART" id="SM00642">
    <property type="entry name" value="Aamy"/>
    <property type="match status" value="1"/>
</dbReference>
<dbReference type="InterPro" id="IPR006047">
    <property type="entry name" value="GH13_cat_dom"/>
</dbReference>
<evidence type="ECO:0000259" key="4">
    <source>
        <dbReference type="SMART" id="SM00642"/>
    </source>
</evidence>
<dbReference type="Proteomes" id="UP000823918">
    <property type="component" value="Unassembled WGS sequence"/>
</dbReference>
<dbReference type="Pfam" id="PF23915">
    <property type="entry name" value="SusG_C"/>
    <property type="match status" value="1"/>
</dbReference>
<dbReference type="Gene3D" id="3.90.400.10">
    <property type="entry name" value="Oligo-1,6-glucosidase, Domain 2"/>
    <property type="match status" value="1"/>
</dbReference>
<dbReference type="PANTHER" id="PTHR10357">
    <property type="entry name" value="ALPHA-AMYLASE FAMILY MEMBER"/>
    <property type="match status" value="1"/>
</dbReference>
<feature type="domain" description="Glycosyl hydrolase family 13 catalytic" evidence="4">
    <location>
        <begin position="13"/>
        <end position="412"/>
    </location>
</feature>
<dbReference type="AlphaFoldDB" id="A0A9D2Q5W8"/>
<comment type="similarity">
    <text evidence="1">Belongs to the glycosyl hydrolase 13 family.</text>
</comment>
<evidence type="ECO:0000313" key="5">
    <source>
        <dbReference type="EMBL" id="HJC71460.1"/>
    </source>
</evidence>
<evidence type="ECO:0000256" key="3">
    <source>
        <dbReference type="ARBA" id="ARBA00023295"/>
    </source>
</evidence>
<keyword evidence="3" id="KW-0326">Glycosidase</keyword>
<dbReference type="InterPro" id="IPR056300">
    <property type="entry name" value="SusG-like_C"/>
</dbReference>
<dbReference type="InterPro" id="IPR013780">
    <property type="entry name" value="Glyco_hydro_b"/>
</dbReference>
<dbReference type="FunFam" id="3.20.20.80:FF:000064">
    <property type="entry name" value="Oligo-1,6-glucosidase"/>
    <property type="match status" value="2"/>
</dbReference>
<dbReference type="Gene3D" id="2.60.40.1180">
    <property type="entry name" value="Golgi alpha-mannosidase II"/>
    <property type="match status" value="1"/>
</dbReference>
<organism evidence="5 6">
    <name type="scientific">Candidatus Ruthenibacterium merdavium</name>
    <dbReference type="NCBI Taxonomy" id="2838752"/>
    <lineage>
        <taxon>Bacteria</taxon>
        <taxon>Bacillati</taxon>
        <taxon>Bacillota</taxon>
        <taxon>Clostridia</taxon>
        <taxon>Eubacteriales</taxon>
        <taxon>Oscillospiraceae</taxon>
        <taxon>Ruthenibacterium</taxon>
    </lineage>
</organism>
<dbReference type="NCBIfam" id="NF008183">
    <property type="entry name" value="PRK10933.1"/>
    <property type="match status" value="1"/>
</dbReference>
<dbReference type="SUPFAM" id="SSF51445">
    <property type="entry name" value="(Trans)glycosidases"/>
    <property type="match status" value="1"/>
</dbReference>
<dbReference type="InterPro" id="IPR017853">
    <property type="entry name" value="GH"/>
</dbReference>
<dbReference type="GO" id="GO:0009313">
    <property type="term" value="P:oligosaccharide catabolic process"/>
    <property type="evidence" value="ECO:0007669"/>
    <property type="project" value="TreeGrafter"/>
</dbReference>
<gene>
    <name evidence="5" type="ORF">H9698_01525</name>
</gene>
<protein>
    <submittedName>
        <fullName evidence="5">Alpha-glucosidase</fullName>
    </submittedName>
</protein>
<evidence type="ECO:0000256" key="2">
    <source>
        <dbReference type="ARBA" id="ARBA00022801"/>
    </source>
</evidence>
<reference evidence="5" key="2">
    <citation type="submission" date="2021-04" db="EMBL/GenBank/DDBJ databases">
        <authorList>
            <person name="Gilroy R."/>
        </authorList>
    </citation>
    <scope>NUCLEOTIDE SEQUENCE</scope>
    <source>
        <strain evidence="5">5933</strain>
    </source>
</reference>
<dbReference type="InterPro" id="IPR045857">
    <property type="entry name" value="O16G_dom_2"/>
</dbReference>
<evidence type="ECO:0000313" key="6">
    <source>
        <dbReference type="Proteomes" id="UP000823918"/>
    </source>
</evidence>
<dbReference type="PANTHER" id="PTHR10357:SF179">
    <property type="entry name" value="NEUTRAL AND BASIC AMINO ACID TRANSPORT PROTEIN RBAT"/>
    <property type="match status" value="1"/>
</dbReference>
<reference evidence="5" key="1">
    <citation type="journal article" date="2021" name="PeerJ">
        <title>Extensive microbial diversity within the chicken gut microbiome revealed by metagenomics and culture.</title>
        <authorList>
            <person name="Gilroy R."/>
            <person name="Ravi A."/>
            <person name="Getino M."/>
            <person name="Pursley I."/>
            <person name="Horton D.L."/>
            <person name="Alikhan N.F."/>
            <person name="Baker D."/>
            <person name="Gharbi K."/>
            <person name="Hall N."/>
            <person name="Watson M."/>
            <person name="Adriaenssens E.M."/>
            <person name="Foster-Nyarko E."/>
            <person name="Jarju S."/>
            <person name="Secka A."/>
            <person name="Antonio M."/>
            <person name="Oren A."/>
            <person name="Chaudhuri R.R."/>
            <person name="La Ragione R."/>
            <person name="Hildebrand F."/>
            <person name="Pallen M.J."/>
        </authorList>
    </citation>
    <scope>NUCLEOTIDE SEQUENCE</scope>
    <source>
        <strain evidence="5">5933</strain>
    </source>
</reference>
<dbReference type="SUPFAM" id="SSF51011">
    <property type="entry name" value="Glycosyl hydrolase domain"/>
    <property type="match status" value="1"/>
</dbReference>
<evidence type="ECO:0000256" key="1">
    <source>
        <dbReference type="ARBA" id="ARBA00008061"/>
    </source>
</evidence>
<dbReference type="FunFam" id="3.90.400.10:FF:000002">
    <property type="entry name" value="Sucrose isomerase"/>
    <property type="match status" value="1"/>
</dbReference>
<dbReference type="GO" id="GO:0004556">
    <property type="term" value="F:alpha-amylase activity"/>
    <property type="evidence" value="ECO:0007669"/>
    <property type="project" value="TreeGrafter"/>
</dbReference>
<accession>A0A9D2Q5W8</accession>
<dbReference type="CDD" id="cd11333">
    <property type="entry name" value="AmyAc_SI_OligoGlu_DGase"/>
    <property type="match status" value="1"/>
</dbReference>
<dbReference type="Pfam" id="PF00128">
    <property type="entry name" value="Alpha-amylase"/>
    <property type="match status" value="1"/>
</dbReference>
<dbReference type="Gene3D" id="3.20.20.80">
    <property type="entry name" value="Glycosidases"/>
    <property type="match status" value="1"/>
</dbReference>
<name>A0A9D2Q5W8_9FIRM</name>
<dbReference type="EMBL" id="DWWA01000008">
    <property type="protein sequence ID" value="HJC71460.1"/>
    <property type="molecule type" value="Genomic_DNA"/>
</dbReference>